<dbReference type="Pfam" id="PF00999">
    <property type="entry name" value="Na_H_Exchanger"/>
    <property type="match status" value="1"/>
</dbReference>
<dbReference type="GO" id="GO:0016020">
    <property type="term" value="C:membrane"/>
    <property type="evidence" value="ECO:0007669"/>
    <property type="project" value="UniProtKB-SubCell"/>
</dbReference>
<dbReference type="EMBL" id="FO082277">
    <property type="protein sequence ID" value="CCO14993.1"/>
    <property type="molecule type" value="Genomic_DNA"/>
</dbReference>
<evidence type="ECO:0000256" key="8">
    <source>
        <dbReference type="ARBA" id="ARBA00023136"/>
    </source>
</evidence>
<feature type="transmembrane region" description="Helical" evidence="10">
    <location>
        <begin position="331"/>
        <end position="351"/>
    </location>
</feature>
<feature type="region of interest" description="Disordered" evidence="9">
    <location>
        <begin position="38"/>
        <end position="69"/>
    </location>
</feature>
<evidence type="ECO:0000256" key="2">
    <source>
        <dbReference type="ARBA" id="ARBA00022448"/>
    </source>
</evidence>
<feature type="compositionally biased region" description="Basic and acidic residues" evidence="9">
    <location>
        <begin position="563"/>
        <end position="583"/>
    </location>
</feature>
<feature type="region of interest" description="Disordered" evidence="9">
    <location>
        <begin position="554"/>
        <end position="592"/>
    </location>
</feature>
<keyword evidence="6 10" id="KW-1133">Transmembrane helix</keyword>
<organism evidence="13 14">
    <name type="scientific">Bathycoccus prasinos</name>
    <dbReference type="NCBI Taxonomy" id="41875"/>
    <lineage>
        <taxon>Eukaryota</taxon>
        <taxon>Viridiplantae</taxon>
        <taxon>Chlorophyta</taxon>
        <taxon>Mamiellophyceae</taxon>
        <taxon>Mamiellales</taxon>
        <taxon>Bathycoccaceae</taxon>
        <taxon>Bathycoccus</taxon>
    </lineage>
</organism>
<evidence type="ECO:0000256" key="10">
    <source>
        <dbReference type="SAM" id="Phobius"/>
    </source>
</evidence>
<dbReference type="GO" id="GO:0015386">
    <property type="term" value="F:potassium:proton antiporter activity"/>
    <property type="evidence" value="ECO:0007669"/>
    <property type="project" value="InterPro"/>
</dbReference>
<feature type="compositionally biased region" description="Low complexity" evidence="9">
    <location>
        <begin position="134"/>
        <end position="145"/>
    </location>
</feature>
<reference evidence="13 14" key="1">
    <citation type="submission" date="2011-10" db="EMBL/GenBank/DDBJ databases">
        <authorList>
            <person name="Genoscope - CEA"/>
        </authorList>
    </citation>
    <scope>NUCLEOTIDE SEQUENCE [LARGE SCALE GENOMIC DNA]</scope>
    <source>
        <strain evidence="13 14">RCC 1105</strain>
    </source>
</reference>
<dbReference type="InterPro" id="IPR045158">
    <property type="entry name" value="KEA4/5/6-like"/>
</dbReference>
<gene>
    <name evidence="13" type="ORF">Bathy02g02760</name>
</gene>
<dbReference type="KEGG" id="bpg:Bathy02g02760"/>
<dbReference type="PANTHER" id="PTHR16254">
    <property type="entry name" value="POTASSIUM/PROTON ANTIPORTER-RELATED"/>
    <property type="match status" value="1"/>
</dbReference>
<dbReference type="eggNOG" id="KOG1650">
    <property type="taxonomic scope" value="Eukaryota"/>
</dbReference>
<dbReference type="PANTHER" id="PTHR16254:SF14">
    <property type="entry name" value="TRANSMEMBRANE AND COILED-COIL DOMAIN-CONTAINING PROTEIN 3"/>
    <property type="match status" value="1"/>
</dbReference>
<dbReference type="InterPro" id="IPR006153">
    <property type="entry name" value="Cation/H_exchanger_TM"/>
</dbReference>
<evidence type="ECO:0000256" key="4">
    <source>
        <dbReference type="ARBA" id="ARBA00022692"/>
    </source>
</evidence>
<feature type="transmembrane region" description="Helical" evidence="10">
    <location>
        <begin position="260"/>
        <end position="280"/>
    </location>
</feature>
<evidence type="ECO:0000313" key="14">
    <source>
        <dbReference type="Proteomes" id="UP000198341"/>
    </source>
</evidence>
<dbReference type="Gene3D" id="1.20.1530.20">
    <property type="match status" value="1"/>
</dbReference>
<keyword evidence="8 10" id="KW-0472">Membrane</keyword>
<feature type="region of interest" description="Disordered" evidence="9">
    <location>
        <begin position="106"/>
        <end position="145"/>
    </location>
</feature>
<keyword evidence="3" id="KW-0050">Antiport</keyword>
<dbReference type="Proteomes" id="UP000198341">
    <property type="component" value="Chromosome 2"/>
</dbReference>
<evidence type="ECO:0000256" key="6">
    <source>
        <dbReference type="ARBA" id="ARBA00022989"/>
    </source>
</evidence>
<proteinExistence type="predicted"/>
<feature type="compositionally biased region" description="Basic and acidic residues" evidence="9">
    <location>
        <begin position="106"/>
        <end position="126"/>
    </location>
</feature>
<comment type="subcellular location">
    <subcellularLocation>
        <location evidence="1">Membrane</location>
        <topology evidence="1">Multi-pass membrane protein</topology>
    </subcellularLocation>
</comment>
<dbReference type="RefSeq" id="XP_007514753.1">
    <property type="nucleotide sequence ID" value="XM_007514691.1"/>
</dbReference>
<evidence type="ECO:0000256" key="7">
    <source>
        <dbReference type="ARBA" id="ARBA00023065"/>
    </source>
</evidence>
<evidence type="ECO:0000256" key="5">
    <source>
        <dbReference type="ARBA" id="ARBA00022729"/>
    </source>
</evidence>
<evidence type="ECO:0000256" key="3">
    <source>
        <dbReference type="ARBA" id="ARBA00022449"/>
    </source>
</evidence>
<evidence type="ECO:0000259" key="12">
    <source>
        <dbReference type="Pfam" id="PF00999"/>
    </source>
</evidence>
<evidence type="ECO:0000256" key="9">
    <source>
        <dbReference type="SAM" id="MobiDB-lite"/>
    </source>
</evidence>
<feature type="chain" id="PRO_5003917754" description="Cation/H+ exchanger transmembrane domain-containing protein" evidence="11">
    <location>
        <begin position="35"/>
        <end position="741"/>
    </location>
</feature>
<name>K8F0F7_9CHLO</name>
<feature type="signal peptide" evidence="11">
    <location>
        <begin position="1"/>
        <end position="34"/>
    </location>
</feature>
<keyword evidence="5 11" id="KW-0732">Signal</keyword>
<evidence type="ECO:0000256" key="11">
    <source>
        <dbReference type="SAM" id="SignalP"/>
    </source>
</evidence>
<evidence type="ECO:0000256" key="1">
    <source>
        <dbReference type="ARBA" id="ARBA00004141"/>
    </source>
</evidence>
<sequence>MRARTRTRRSQYHSFWKMIHYLLPFLFLLLLTESSRSSRAHKDDRRRHASTTTSTTSFEPPPAPPQIDKRAFNYNRTIAHKMEKVLEKEFADDDLDEEKYHKEKEEELLKLERESGGVREGSESVMKKSRKKASSSNESDAVSSDIVEANMTQRARRKQKMKALVSRTEDILLRIDEALSRESEKRAEGGEAETLVDSEGNEYVLERTEKRKQTSMQTDSNLTRDIVCVFVFSVVMSLIFSIVVTGGNRNRKMFQSAPSSDFVGFFVCGALVGPFGLRLVDEPVQLETLGEFGVIALCFSVGRLCDASIFEKIGRNSTSRYFSFVRRSRSSSIVIANVAISSFIGALLGVATKIGILKGIVIGAISVFDGSNSVVVVSKSSSANLVDSANSLDGNGGSTTSMDSLAGEESSHLSSLTSPQSSKRTNDELNESNIMRWWTGIAFAIARNWNTTILFSQSVANIVYALVMSSFVTFVVASRFSGRDKVRAGVATKWNSNTKTHASEHYQAEKKLIFMCATCLFFARLTEMFNLGYELGAFAFGIACHHNRRGEESLGVNTDDDFENKRGNFAKKDENNGDLESQHKGKKKQTHNKVVGSDLLRAAHALAFTAIGMNVRMNYLREKLIPLTLSSVAFIILVRKLRTSLRKGETSLVKHSVASPFASYTLGETTSERKDIKSYSDVITLLLLKRSLFANGISLNAYHFAFHTQVLCIFCIWPLMDYFIWRRSRRHHRAKSRKRNF</sequence>
<dbReference type="AlphaFoldDB" id="K8F0F7"/>
<protein>
    <recommendedName>
        <fullName evidence="12">Cation/H+ exchanger transmembrane domain-containing protein</fullName>
    </recommendedName>
</protein>
<keyword evidence="7" id="KW-0406">Ion transport</keyword>
<keyword evidence="2" id="KW-0813">Transport</keyword>
<keyword evidence="4 10" id="KW-0812">Transmembrane</keyword>
<accession>K8F0F7</accession>
<feature type="domain" description="Cation/H+ exchanger transmembrane" evidence="12">
    <location>
        <begin position="260"/>
        <end position="366"/>
    </location>
</feature>
<feature type="transmembrane region" description="Helical" evidence="10">
    <location>
        <begin position="704"/>
        <end position="725"/>
    </location>
</feature>
<evidence type="ECO:0000313" key="13">
    <source>
        <dbReference type="EMBL" id="CCO14993.1"/>
    </source>
</evidence>
<dbReference type="InterPro" id="IPR038770">
    <property type="entry name" value="Na+/solute_symporter_sf"/>
</dbReference>
<feature type="transmembrane region" description="Helical" evidence="10">
    <location>
        <begin position="229"/>
        <end position="248"/>
    </location>
</feature>
<dbReference type="GeneID" id="19017389"/>
<dbReference type="OrthoDB" id="1654420at2759"/>
<keyword evidence="14" id="KW-1185">Reference proteome</keyword>